<dbReference type="Proteomes" id="UP001562354">
    <property type="component" value="Unassembled WGS sequence"/>
</dbReference>
<evidence type="ECO:0000313" key="3">
    <source>
        <dbReference type="Proteomes" id="UP001562354"/>
    </source>
</evidence>
<feature type="region of interest" description="Disordered" evidence="1">
    <location>
        <begin position="1"/>
        <end position="24"/>
    </location>
</feature>
<name>A0ABR3P9H2_9PEZI</name>
<organism evidence="2 3">
    <name type="scientific">Neodothiora populina</name>
    <dbReference type="NCBI Taxonomy" id="2781224"/>
    <lineage>
        <taxon>Eukaryota</taxon>
        <taxon>Fungi</taxon>
        <taxon>Dikarya</taxon>
        <taxon>Ascomycota</taxon>
        <taxon>Pezizomycotina</taxon>
        <taxon>Dothideomycetes</taxon>
        <taxon>Dothideomycetidae</taxon>
        <taxon>Dothideales</taxon>
        <taxon>Dothioraceae</taxon>
        <taxon>Neodothiora</taxon>
    </lineage>
</organism>
<feature type="compositionally biased region" description="Polar residues" evidence="1">
    <location>
        <begin position="155"/>
        <end position="170"/>
    </location>
</feature>
<dbReference type="GeneID" id="95976859"/>
<dbReference type="EMBL" id="JBFMKM010000012">
    <property type="protein sequence ID" value="KAL1302820.1"/>
    <property type="molecule type" value="Genomic_DNA"/>
</dbReference>
<feature type="region of interest" description="Disordered" evidence="1">
    <location>
        <begin position="155"/>
        <end position="220"/>
    </location>
</feature>
<protein>
    <submittedName>
        <fullName evidence="2">Uncharacterized protein</fullName>
    </submittedName>
</protein>
<evidence type="ECO:0000313" key="2">
    <source>
        <dbReference type="EMBL" id="KAL1302820.1"/>
    </source>
</evidence>
<sequence length="375" mass="41549">MDQNEESIRMYRHYDERSPSALQTSYGTSNMAARFRHPTAVQSSSVTEPSQAFAIPTQGFMESSGYPQSSLQRSGSHFNQYTSAESLGYAAPYQAQQPTSQYNHAYFYGEQATPSSDQPSQDHMQRYQAAVDRHASIASTSSQYSIPTPQSQYFANGQPTQFPATNSTMGSSSNPTSFESFSYTQSSSFGGNEQATGQMLPPSSFGGRAQGPIQPSSRSIPDIDKAYETYQIKAKAIFTLVKDRRLKDTRDCLLHISHYLLGNAAALGLDKDDKSLYDERLKLWETFNNTWLTTLQAQLDLTRDIIASGSQQMQHPQSLLDPEDMEELGQELVKLCDGISAFGLVDYQMGVAEEEILELLIKCLDLISPSSEVTS</sequence>
<dbReference type="RefSeq" id="XP_069199096.1">
    <property type="nucleotide sequence ID" value="XM_069342592.1"/>
</dbReference>
<proteinExistence type="predicted"/>
<gene>
    <name evidence="2" type="ORF">AAFC00_003157</name>
</gene>
<keyword evidence="3" id="KW-1185">Reference proteome</keyword>
<evidence type="ECO:0000256" key="1">
    <source>
        <dbReference type="SAM" id="MobiDB-lite"/>
    </source>
</evidence>
<feature type="compositionally biased region" description="Basic and acidic residues" evidence="1">
    <location>
        <begin position="1"/>
        <end position="18"/>
    </location>
</feature>
<accession>A0ABR3P9H2</accession>
<feature type="compositionally biased region" description="Low complexity" evidence="1">
    <location>
        <begin position="171"/>
        <end position="189"/>
    </location>
</feature>
<reference evidence="2 3" key="1">
    <citation type="submission" date="2024-07" db="EMBL/GenBank/DDBJ databases">
        <title>Draft sequence of the Neodothiora populina.</title>
        <authorList>
            <person name="Drown D.D."/>
            <person name="Schuette U.S."/>
            <person name="Buechlein A.B."/>
            <person name="Rusch D.R."/>
            <person name="Winton L.W."/>
            <person name="Adams G.A."/>
        </authorList>
    </citation>
    <scope>NUCLEOTIDE SEQUENCE [LARGE SCALE GENOMIC DNA]</scope>
    <source>
        <strain evidence="2 3">CPC 39397</strain>
    </source>
</reference>
<comment type="caution">
    <text evidence="2">The sequence shown here is derived from an EMBL/GenBank/DDBJ whole genome shotgun (WGS) entry which is preliminary data.</text>
</comment>